<dbReference type="RefSeq" id="YP_010061769.1">
    <property type="nucleotide sequence ID" value="NC_054786.1"/>
</dbReference>
<organism evidence="1 2">
    <name type="scientific">Mycobacterium phage Refuge</name>
    <dbReference type="NCBI Taxonomy" id="2517967"/>
    <lineage>
        <taxon>Viruses</taxon>
        <taxon>Duplodnaviria</taxon>
        <taxon>Heunggongvirae</taxon>
        <taxon>Uroviricota</taxon>
        <taxon>Caudoviricetes</taxon>
        <taxon>Refugevirus</taxon>
        <taxon>Refugevirus refuge</taxon>
    </lineage>
</organism>
<gene>
    <name evidence="1" type="primary">72</name>
    <name evidence="1" type="ORF">SEA_REFUGE_72</name>
</gene>
<evidence type="ECO:0000313" key="2">
    <source>
        <dbReference type="Proteomes" id="UP000294688"/>
    </source>
</evidence>
<sequence>MPSRLLTPLGPLFPGTTQYEPVTITSEESLLYTQKCLWGDDSLPEADPVTIVGIYKSPLVRCTDTLFQDTAAILLAGDAQDLIYEKVFDDDDMIHGRGVFQIVRLCDRDSPIRAAHPRERVTEVIDNLYQESAA</sequence>
<dbReference type="KEGG" id="vg:64871386"/>
<dbReference type="EMBL" id="MK494113">
    <property type="protein sequence ID" value="QBP31090.1"/>
    <property type="molecule type" value="Genomic_DNA"/>
</dbReference>
<protein>
    <submittedName>
        <fullName evidence="1">Uncharacterized protein</fullName>
    </submittedName>
</protein>
<evidence type="ECO:0000313" key="1">
    <source>
        <dbReference type="EMBL" id="QBP31090.1"/>
    </source>
</evidence>
<reference evidence="1 2" key="1">
    <citation type="submission" date="2019-02" db="EMBL/GenBank/DDBJ databases">
        <authorList>
            <person name="Borges K.M."/>
            <person name="Daniels K.G."/>
            <person name="Guerrette L.R."/>
            <person name="Hannigan S.R."/>
            <person name="Hodsdon B.M."/>
            <person name="Krystek B.N."/>
            <person name="Paluszek M.C."/>
            <person name="Pettit J.E."/>
            <person name="Riccardi S.G."/>
            <person name="Rossignol A."/>
            <person name="Verrell S.C."/>
            <person name="Divens A.M."/>
            <person name="Garlena R.A."/>
            <person name="Russell D.A."/>
            <person name="Pope W.H."/>
            <person name="Jacobs-Sera D."/>
            <person name="Hatfull G.F."/>
        </authorList>
    </citation>
    <scope>NUCLEOTIDE SEQUENCE [LARGE SCALE GENOMIC DNA]</scope>
</reference>
<accession>A0A482JB41</accession>
<proteinExistence type="predicted"/>
<name>A0A482JB41_9CAUD</name>
<dbReference type="GeneID" id="64871386"/>
<dbReference type="Proteomes" id="UP000294688">
    <property type="component" value="Segment"/>
</dbReference>
<keyword evidence="2" id="KW-1185">Reference proteome</keyword>